<feature type="transmembrane region" description="Helical" evidence="6">
    <location>
        <begin position="23"/>
        <end position="46"/>
    </location>
</feature>
<feature type="transmembrane region" description="Helical" evidence="6">
    <location>
        <begin position="310"/>
        <end position="335"/>
    </location>
</feature>
<feature type="transmembrane region" description="Helical" evidence="6">
    <location>
        <begin position="101"/>
        <end position="126"/>
    </location>
</feature>
<feature type="transmembrane region" description="Helical" evidence="6">
    <location>
        <begin position="58"/>
        <end position="80"/>
    </location>
</feature>
<dbReference type="PANTHER" id="PTHR45649">
    <property type="entry name" value="AMINO-ACID PERMEASE BAT1"/>
    <property type="match status" value="1"/>
</dbReference>
<evidence type="ECO:0000256" key="3">
    <source>
        <dbReference type="ARBA" id="ARBA00022692"/>
    </source>
</evidence>
<evidence type="ECO:0000256" key="6">
    <source>
        <dbReference type="SAM" id="Phobius"/>
    </source>
</evidence>
<dbReference type="InterPro" id="IPR002293">
    <property type="entry name" value="AA/rel_permease1"/>
</dbReference>
<evidence type="ECO:0000313" key="8">
    <source>
        <dbReference type="Proteomes" id="UP001165136"/>
    </source>
</evidence>
<feature type="transmembrane region" description="Helical" evidence="6">
    <location>
        <begin position="382"/>
        <end position="407"/>
    </location>
</feature>
<dbReference type="PIRSF" id="PIRSF006060">
    <property type="entry name" value="AA_transporter"/>
    <property type="match status" value="1"/>
</dbReference>
<dbReference type="Pfam" id="PF13520">
    <property type="entry name" value="AA_permease_2"/>
    <property type="match status" value="1"/>
</dbReference>
<comment type="subcellular location">
    <subcellularLocation>
        <location evidence="1">Membrane</location>
        <topology evidence="1">Multi-pass membrane protein</topology>
    </subcellularLocation>
</comment>
<dbReference type="AlphaFoldDB" id="A0A9W6VH85"/>
<keyword evidence="8" id="KW-1185">Reference proteome</keyword>
<keyword evidence="4 6" id="KW-1133">Transmembrane helix</keyword>
<dbReference type="PANTHER" id="PTHR45649:SF26">
    <property type="entry name" value="OS04G0435100 PROTEIN"/>
    <property type="match status" value="1"/>
</dbReference>
<keyword evidence="5 6" id="KW-0472">Membrane</keyword>
<feature type="transmembrane region" description="Helical" evidence="6">
    <location>
        <begin position="428"/>
        <end position="449"/>
    </location>
</feature>
<dbReference type="GO" id="GO:0016020">
    <property type="term" value="C:membrane"/>
    <property type="evidence" value="ECO:0007669"/>
    <property type="project" value="UniProtKB-SubCell"/>
</dbReference>
<proteinExistence type="predicted"/>
<reference evidence="7" key="1">
    <citation type="submission" date="2023-03" db="EMBL/GenBank/DDBJ databases">
        <title>Amycolatopsis taiwanensis NBRC 103393.</title>
        <authorList>
            <person name="Ichikawa N."/>
            <person name="Sato H."/>
            <person name="Tonouchi N."/>
        </authorList>
    </citation>
    <scope>NUCLEOTIDE SEQUENCE</scope>
    <source>
        <strain evidence="7">NBRC 103393</strain>
    </source>
</reference>
<dbReference type="Proteomes" id="UP001165136">
    <property type="component" value="Unassembled WGS sequence"/>
</dbReference>
<evidence type="ECO:0000256" key="4">
    <source>
        <dbReference type="ARBA" id="ARBA00022989"/>
    </source>
</evidence>
<dbReference type="EMBL" id="BSTI01000006">
    <property type="protein sequence ID" value="GLY66804.1"/>
    <property type="molecule type" value="Genomic_DNA"/>
</dbReference>
<keyword evidence="3 6" id="KW-0812">Transmembrane</keyword>
<protein>
    <submittedName>
        <fullName evidence="7">Amino acid permease</fullName>
    </submittedName>
</protein>
<evidence type="ECO:0000256" key="1">
    <source>
        <dbReference type="ARBA" id="ARBA00004141"/>
    </source>
</evidence>
<evidence type="ECO:0000256" key="2">
    <source>
        <dbReference type="ARBA" id="ARBA00022448"/>
    </source>
</evidence>
<dbReference type="Gene3D" id="1.20.1740.10">
    <property type="entry name" value="Amino acid/polyamine transporter I"/>
    <property type="match status" value="1"/>
</dbReference>
<dbReference type="RefSeq" id="WP_285487489.1">
    <property type="nucleotide sequence ID" value="NZ_BSTI01000006.1"/>
</dbReference>
<dbReference type="GO" id="GO:0022857">
    <property type="term" value="F:transmembrane transporter activity"/>
    <property type="evidence" value="ECO:0007669"/>
    <property type="project" value="InterPro"/>
</dbReference>
<feature type="transmembrane region" description="Helical" evidence="6">
    <location>
        <begin position="356"/>
        <end position="376"/>
    </location>
</feature>
<feature type="transmembrane region" description="Helical" evidence="6">
    <location>
        <begin position="180"/>
        <end position="201"/>
    </location>
</feature>
<gene>
    <name evidence="7" type="ORF">Atai01_34230</name>
</gene>
<feature type="transmembrane region" description="Helical" evidence="6">
    <location>
        <begin position="461"/>
        <end position="484"/>
    </location>
</feature>
<keyword evidence="2" id="KW-0813">Transport</keyword>
<feature type="transmembrane region" description="Helical" evidence="6">
    <location>
        <begin position="221"/>
        <end position="239"/>
    </location>
</feature>
<accession>A0A9W6VH85</accession>
<feature type="transmembrane region" description="Helical" evidence="6">
    <location>
        <begin position="146"/>
        <end position="168"/>
    </location>
</feature>
<organism evidence="7 8">
    <name type="scientific">Amycolatopsis taiwanensis</name>
    <dbReference type="NCBI Taxonomy" id="342230"/>
    <lineage>
        <taxon>Bacteria</taxon>
        <taxon>Bacillati</taxon>
        <taxon>Actinomycetota</taxon>
        <taxon>Actinomycetes</taxon>
        <taxon>Pseudonocardiales</taxon>
        <taxon>Pseudonocardiaceae</taxon>
        <taxon>Amycolatopsis</taxon>
    </lineage>
</organism>
<evidence type="ECO:0000313" key="7">
    <source>
        <dbReference type="EMBL" id="GLY66804.1"/>
    </source>
</evidence>
<feature type="transmembrane region" description="Helical" evidence="6">
    <location>
        <begin position="260"/>
        <end position="282"/>
    </location>
</feature>
<name>A0A9W6VH85_9PSEU</name>
<evidence type="ECO:0000256" key="5">
    <source>
        <dbReference type="ARBA" id="ARBA00023136"/>
    </source>
</evidence>
<comment type="caution">
    <text evidence="7">The sequence shown here is derived from an EMBL/GenBank/DDBJ whole genome shotgun (WGS) entry which is preliminary data.</text>
</comment>
<sequence>MSPTVPTGELAEFGYRQELRRSLGGFSAFAAGFSFVSILTTVFQLFGFGYSFGGTLFFWTWPVVLAGQLMVALNFAELAARYPLAGSVYQWAKQLTRGFRGWLAGWMMLIGCVVALAAAAIALQVVLPSVWGGFQLVGGDPSITSATGATNAVLLGTMLLVFTTAVNAISVRLMARINDLGVAAELAGVVVLTVGLVTFAVRGPRIVVQDIPGVTGASGTGFGALLASALAAAYVLYGFDTAASVSEETKNARRAAPRAVLRALLISGLGGLVVVLLALMAAPSLTDGQLATYGLPYVITSVFGDPFGRIFLADVAIAVVVCTLTIQTGTIRLLYSMARDGALPFSDRLSKVNPRTGTPIAPAISSGALAIALLLLNLGNSTLFASLTATSVVVVYLAYLLVTTPLLGKRLRRGLPEAKPGWFSLGRWALPVNVAAVAYGLAMIVNIAWPRSEVYDRAGTGSVWMLVFPLEFVAAALLAGWLCWRRLRATRPAITILPEGALP</sequence>